<dbReference type="GO" id="GO:0016242">
    <property type="term" value="P:negative regulation of macroautophagy"/>
    <property type="evidence" value="ECO:0007669"/>
    <property type="project" value="EnsemblFungi"/>
</dbReference>
<proteinExistence type="predicted"/>
<dbReference type="FunCoup" id="G8JMU2">
    <property type="interactions" value="307"/>
</dbReference>
<dbReference type="InParanoid" id="G8JMU2"/>
<dbReference type="STRING" id="931890.G8JMU2"/>
<dbReference type="GO" id="GO:0005634">
    <property type="term" value="C:nucleus"/>
    <property type="evidence" value="ECO:0007669"/>
    <property type="project" value="EnsemblFungi"/>
</dbReference>
<dbReference type="AlphaFoldDB" id="G8JMU2"/>
<name>G8JMU2_ERECY</name>
<protein>
    <submittedName>
        <fullName evidence="2">Uncharacterized protein</fullName>
    </submittedName>
</protein>
<keyword evidence="3" id="KW-1185">Reference proteome</keyword>
<dbReference type="RefSeq" id="XP_003644574.1">
    <property type="nucleotide sequence ID" value="XM_003644526.1"/>
</dbReference>
<evidence type="ECO:0000313" key="3">
    <source>
        <dbReference type="Proteomes" id="UP000006790"/>
    </source>
</evidence>
<dbReference type="OrthoDB" id="4060584at2759"/>
<dbReference type="HOGENOM" id="CLU_086083_0_0_1"/>
<dbReference type="GO" id="GO:0005737">
    <property type="term" value="C:cytoplasm"/>
    <property type="evidence" value="ECO:0007669"/>
    <property type="project" value="EnsemblFungi"/>
</dbReference>
<accession>G8JMU2</accession>
<dbReference type="OMA" id="GIECEND"/>
<dbReference type="eggNOG" id="ENOG502S3ZS">
    <property type="taxonomic scope" value="Eukaryota"/>
</dbReference>
<dbReference type="GO" id="GO:1905761">
    <property type="term" value="F:SCF ubiquitin ligase complex binding"/>
    <property type="evidence" value="ECO:0007669"/>
    <property type="project" value="EnsemblFungi"/>
</dbReference>
<dbReference type="GO" id="GO:0004861">
    <property type="term" value="F:cyclin-dependent protein serine/threonine kinase inhibitor activity"/>
    <property type="evidence" value="ECO:0007669"/>
    <property type="project" value="EnsemblFungi"/>
</dbReference>
<dbReference type="GO" id="GO:0000082">
    <property type="term" value="P:G1/S transition of mitotic cell cycle"/>
    <property type="evidence" value="ECO:0007669"/>
    <property type="project" value="EnsemblFungi"/>
</dbReference>
<evidence type="ECO:0000313" key="2">
    <source>
        <dbReference type="EMBL" id="AET37757.1"/>
    </source>
</evidence>
<dbReference type="Proteomes" id="UP000006790">
    <property type="component" value="Chromosome 1"/>
</dbReference>
<organism evidence="2 3">
    <name type="scientific">Eremothecium cymbalariae (strain CBS 270.75 / DBVPG 7215 / KCTC 17166 / NRRL Y-17582)</name>
    <name type="common">Yeast</name>
    <dbReference type="NCBI Taxonomy" id="931890"/>
    <lineage>
        <taxon>Eukaryota</taxon>
        <taxon>Fungi</taxon>
        <taxon>Dikarya</taxon>
        <taxon>Ascomycota</taxon>
        <taxon>Saccharomycotina</taxon>
        <taxon>Saccharomycetes</taxon>
        <taxon>Saccharomycetales</taxon>
        <taxon>Saccharomycetaceae</taxon>
        <taxon>Eremothecium</taxon>
    </lineage>
</organism>
<sequence>MTPATPPRSRSTRYSKELDKNGSLLKTPHRGATEVSQCGGPITPGSITRKPVMLLGNALVPDLRSERVITSPSKCLKSPEYTPRRSRHRRRSGILDAELPSTNRVLFPVNLKDSLIPSGRLGGKKPCASKLLSYENGVKSTSPEVTSLLLSPKRAGVFSSGIECENDGDSEAHDPDETCWDNTHKRKYAKHTPGTPTDKLISFQLAKDWNNNSAFLSSSEEEHEPINVKKIKLPNPFLSDEFANFALRRQRGRQLLLDNPDIESTVTLVNKKGKVVEKRELTPDELDRFKPKMLFLKELEDENEKHIEEQGKCLQ</sequence>
<dbReference type="GeneID" id="11471729"/>
<dbReference type="KEGG" id="erc:Ecym_1537"/>
<gene>
    <name evidence="2" type="ordered locus">Ecym_1537</name>
</gene>
<dbReference type="EMBL" id="CP002497">
    <property type="protein sequence ID" value="AET37757.1"/>
    <property type="molecule type" value="Genomic_DNA"/>
</dbReference>
<feature type="region of interest" description="Disordered" evidence="1">
    <location>
        <begin position="1"/>
        <end position="43"/>
    </location>
</feature>
<reference evidence="3" key="1">
    <citation type="journal article" date="2012" name="G3 (Bethesda)">
        <title>Pichia sorbitophila, an interspecies yeast hybrid reveals early steps of genome resolution following polyploidization.</title>
        <authorList>
            <person name="Leh Louis V."/>
            <person name="Despons L."/>
            <person name="Friedrich A."/>
            <person name="Martin T."/>
            <person name="Durrens P."/>
            <person name="Casaregola S."/>
            <person name="Neuveglise C."/>
            <person name="Fairhead C."/>
            <person name="Marck C."/>
            <person name="Cruz J.A."/>
            <person name="Straub M.L."/>
            <person name="Kugler V."/>
            <person name="Sacerdot C."/>
            <person name="Uzunov Z."/>
            <person name="Thierry A."/>
            <person name="Weiss S."/>
            <person name="Bleykasten C."/>
            <person name="De Montigny J."/>
            <person name="Jacques N."/>
            <person name="Jung P."/>
            <person name="Lemaire M."/>
            <person name="Mallet S."/>
            <person name="Morel G."/>
            <person name="Richard G.F."/>
            <person name="Sarkar A."/>
            <person name="Savel G."/>
            <person name="Schacherer J."/>
            <person name="Seret M.L."/>
            <person name="Talla E."/>
            <person name="Samson G."/>
            <person name="Jubin C."/>
            <person name="Poulain J."/>
            <person name="Vacherie B."/>
            <person name="Barbe V."/>
            <person name="Pelletier E."/>
            <person name="Sherman D.J."/>
            <person name="Westhof E."/>
            <person name="Weissenbach J."/>
            <person name="Baret P.V."/>
            <person name="Wincker P."/>
            <person name="Gaillardin C."/>
            <person name="Dujon B."/>
            <person name="Souciet J.L."/>
        </authorList>
    </citation>
    <scope>NUCLEOTIDE SEQUENCE [LARGE SCALE GENOMIC DNA]</scope>
    <source>
        <strain evidence="3">CBS 270.75 / DBVPG 7215 / KCTC 17166 / NRRL Y-17582</strain>
    </source>
</reference>
<evidence type="ECO:0000256" key="1">
    <source>
        <dbReference type="SAM" id="MobiDB-lite"/>
    </source>
</evidence>